<comment type="similarity">
    <text evidence="1">Belongs to the PPR family. P subfamily.</text>
</comment>
<dbReference type="PANTHER" id="PTHR47936:SF1">
    <property type="entry name" value="PENTATRICOPEPTIDE REPEAT-CONTAINING PROTEIN GUN1, CHLOROPLASTIC"/>
    <property type="match status" value="1"/>
</dbReference>
<protein>
    <recommendedName>
        <fullName evidence="4">PROP1-like PPR domain-containing protein</fullName>
    </recommendedName>
</protein>
<name>A0A6A1VS19_9ROSI</name>
<dbReference type="Pfam" id="PF17177">
    <property type="entry name" value="PPR_long"/>
    <property type="match status" value="1"/>
</dbReference>
<evidence type="ECO:0000313" key="5">
    <source>
        <dbReference type="EMBL" id="KAB1214737.1"/>
    </source>
</evidence>
<organism evidence="5 6">
    <name type="scientific">Morella rubra</name>
    <name type="common">Chinese bayberry</name>
    <dbReference type="NCBI Taxonomy" id="262757"/>
    <lineage>
        <taxon>Eukaryota</taxon>
        <taxon>Viridiplantae</taxon>
        <taxon>Streptophyta</taxon>
        <taxon>Embryophyta</taxon>
        <taxon>Tracheophyta</taxon>
        <taxon>Spermatophyta</taxon>
        <taxon>Magnoliopsida</taxon>
        <taxon>eudicotyledons</taxon>
        <taxon>Gunneridae</taxon>
        <taxon>Pentapetalae</taxon>
        <taxon>rosids</taxon>
        <taxon>fabids</taxon>
        <taxon>Fagales</taxon>
        <taxon>Myricaceae</taxon>
        <taxon>Morella</taxon>
    </lineage>
</organism>
<dbReference type="OrthoDB" id="185373at2759"/>
<dbReference type="Pfam" id="PF13041">
    <property type="entry name" value="PPR_2"/>
    <property type="match status" value="1"/>
</dbReference>
<sequence>MVSFGKSPRLLVPNLFFFSSYCTRTQSQTPPFPSFRAAKSAILSESNPEKLAEIFEKCVHFPTFQRHRPIYHLSIRKLARAKRPDLIERVLQTQKNSLTPTANSSEGFWIRLMMLYSSAGMVNEATRTLHHMKACQLPLSEKSLCAVLAVHHNNRLFEKLRELFKTLPLELNVSPGVSCYNLVLKSFVEENDVEAARNWVEKMDREGEVAPNIESYNTLLGANLKNGDLVGFDGILKQIMTKELEFNLASYNYRISRLCKSKECARAKKLLDEMVLKGVKPNAASYNTVIDGFCRVGDSESARKVLEKMVTDGYVSPSSFPYYTLMWNGIKEGEFDLALETCKDIIRRRWVPPFKAVEGLVQGLAKMSRVEEAKEVVEKMKRRLKGPAADSWGRIEAALPL</sequence>
<dbReference type="GO" id="GO:0009507">
    <property type="term" value="C:chloroplast"/>
    <property type="evidence" value="ECO:0007669"/>
    <property type="project" value="TreeGrafter"/>
</dbReference>
<dbReference type="Pfam" id="PF01535">
    <property type="entry name" value="PPR"/>
    <property type="match status" value="1"/>
</dbReference>
<dbReference type="EMBL" id="RXIC02000023">
    <property type="protein sequence ID" value="KAB1214737.1"/>
    <property type="molecule type" value="Genomic_DNA"/>
</dbReference>
<dbReference type="Proteomes" id="UP000516437">
    <property type="component" value="Chromosome 5"/>
</dbReference>
<evidence type="ECO:0000259" key="4">
    <source>
        <dbReference type="Pfam" id="PF17177"/>
    </source>
</evidence>
<dbReference type="InterPro" id="IPR002885">
    <property type="entry name" value="PPR_rpt"/>
</dbReference>
<evidence type="ECO:0000256" key="1">
    <source>
        <dbReference type="ARBA" id="ARBA00007626"/>
    </source>
</evidence>
<dbReference type="InterPro" id="IPR033443">
    <property type="entry name" value="PROP1-like_PPR_dom"/>
</dbReference>
<keyword evidence="2" id="KW-0677">Repeat</keyword>
<feature type="repeat" description="PPR" evidence="3">
    <location>
        <begin position="282"/>
        <end position="316"/>
    </location>
</feature>
<comment type="caution">
    <text evidence="5">The sequence shown here is derived from an EMBL/GenBank/DDBJ whole genome shotgun (WGS) entry which is preliminary data.</text>
</comment>
<dbReference type="NCBIfam" id="TIGR00756">
    <property type="entry name" value="PPR"/>
    <property type="match status" value="3"/>
</dbReference>
<dbReference type="Gene3D" id="1.25.40.10">
    <property type="entry name" value="Tetratricopeptide repeat domain"/>
    <property type="match status" value="3"/>
</dbReference>
<keyword evidence="6" id="KW-1185">Reference proteome</keyword>
<feature type="domain" description="PROP1-like PPR" evidence="4">
    <location>
        <begin position="122"/>
        <end position="239"/>
    </location>
</feature>
<reference evidence="5 6" key="1">
    <citation type="journal article" date="2019" name="Plant Biotechnol. J.">
        <title>The red bayberry genome and genetic basis of sex determination.</title>
        <authorList>
            <person name="Jia H.M."/>
            <person name="Jia H.J."/>
            <person name="Cai Q.L."/>
            <person name="Wang Y."/>
            <person name="Zhao H.B."/>
            <person name="Yang W.F."/>
            <person name="Wang G.Y."/>
            <person name="Li Y.H."/>
            <person name="Zhan D.L."/>
            <person name="Shen Y.T."/>
            <person name="Niu Q.F."/>
            <person name="Chang L."/>
            <person name="Qiu J."/>
            <person name="Zhao L."/>
            <person name="Xie H.B."/>
            <person name="Fu W.Y."/>
            <person name="Jin J."/>
            <person name="Li X.W."/>
            <person name="Jiao Y."/>
            <person name="Zhou C.C."/>
            <person name="Tu T."/>
            <person name="Chai C.Y."/>
            <person name="Gao J.L."/>
            <person name="Fan L.J."/>
            <person name="van de Weg E."/>
            <person name="Wang J.Y."/>
            <person name="Gao Z.S."/>
        </authorList>
    </citation>
    <scope>NUCLEOTIDE SEQUENCE [LARGE SCALE GENOMIC DNA]</scope>
    <source>
        <tissue evidence="5">Leaves</tissue>
    </source>
</reference>
<dbReference type="AlphaFoldDB" id="A0A6A1VS19"/>
<gene>
    <name evidence="5" type="ORF">CJ030_MR5G003302</name>
</gene>
<evidence type="ECO:0000256" key="3">
    <source>
        <dbReference type="PROSITE-ProRule" id="PRU00708"/>
    </source>
</evidence>
<dbReference type="PANTHER" id="PTHR47936">
    <property type="entry name" value="PPR_LONG DOMAIN-CONTAINING PROTEIN"/>
    <property type="match status" value="1"/>
</dbReference>
<evidence type="ECO:0000313" key="6">
    <source>
        <dbReference type="Proteomes" id="UP000516437"/>
    </source>
</evidence>
<accession>A0A6A1VS19</accession>
<dbReference type="PROSITE" id="PS51375">
    <property type="entry name" value="PPR"/>
    <property type="match status" value="2"/>
</dbReference>
<dbReference type="GO" id="GO:0010019">
    <property type="term" value="P:chloroplast-nucleus signaling pathway"/>
    <property type="evidence" value="ECO:0007669"/>
    <property type="project" value="TreeGrafter"/>
</dbReference>
<feature type="repeat" description="PPR" evidence="3">
    <location>
        <begin position="247"/>
        <end position="281"/>
    </location>
</feature>
<proteinExistence type="inferred from homology"/>
<evidence type="ECO:0000256" key="2">
    <source>
        <dbReference type="ARBA" id="ARBA00022737"/>
    </source>
</evidence>
<dbReference type="GO" id="GO:0031930">
    <property type="term" value="P:mitochondria-nucleus signaling pathway"/>
    <property type="evidence" value="ECO:0007669"/>
    <property type="project" value="TreeGrafter"/>
</dbReference>
<dbReference type="InterPro" id="IPR011990">
    <property type="entry name" value="TPR-like_helical_dom_sf"/>
</dbReference>